<dbReference type="Pfam" id="PF01636">
    <property type="entry name" value="APH"/>
    <property type="match status" value="1"/>
</dbReference>
<reference evidence="2 3" key="1">
    <citation type="submission" date="2019-03" db="EMBL/GenBank/DDBJ databases">
        <title>Draft genome sequences of novel Actinobacteria.</title>
        <authorList>
            <person name="Sahin N."/>
            <person name="Ay H."/>
            <person name="Saygin H."/>
        </authorList>
    </citation>
    <scope>NUCLEOTIDE SEQUENCE [LARGE SCALE GENOMIC DNA]</scope>
    <source>
        <strain evidence="2 3">JCM 13523</strain>
    </source>
</reference>
<dbReference type="SUPFAM" id="SSF56112">
    <property type="entry name" value="Protein kinase-like (PK-like)"/>
    <property type="match status" value="1"/>
</dbReference>
<dbReference type="Proteomes" id="UP000295124">
    <property type="component" value="Unassembled WGS sequence"/>
</dbReference>
<sequence>MAGTDFEQLSSQQLELLNRWLPGAAFERDHSWGQVGTTVLQLRGADDTSYIVKAGDVHDRHLVRELAAHRQWVEVLASTGHAPRFIQGDDEAKLLVTEYLPGELVEGTDHEWSRDTYRQAGELLARFHGRHAVLDDGEFERQEKASALAWLGRPHRISAEAVAVLTAEVEQWPTPPSVVVPTHGDWQPRNWLRHGDRVGAIDFGRAALRPPHTDFGRLAAQQFRARPELAAAFLEGYGPDPRQPDAWLRLRIRDAISTAAWAYKIGDEAYEQQGHRMIADLLAELRQSP</sequence>
<proteinExistence type="predicted"/>
<dbReference type="GO" id="GO:0016740">
    <property type="term" value="F:transferase activity"/>
    <property type="evidence" value="ECO:0007669"/>
    <property type="project" value="UniProtKB-KW"/>
</dbReference>
<comment type="caution">
    <text evidence="2">The sequence shown here is derived from an EMBL/GenBank/DDBJ whole genome shotgun (WGS) entry which is preliminary data.</text>
</comment>
<dbReference type="Gene3D" id="3.90.1200.10">
    <property type="match status" value="1"/>
</dbReference>
<keyword evidence="2" id="KW-0808">Transferase</keyword>
<organism evidence="2 3">
    <name type="scientific">Kribbella antibiotica</name>
    <dbReference type="NCBI Taxonomy" id="190195"/>
    <lineage>
        <taxon>Bacteria</taxon>
        <taxon>Bacillati</taxon>
        <taxon>Actinomycetota</taxon>
        <taxon>Actinomycetes</taxon>
        <taxon>Propionibacteriales</taxon>
        <taxon>Kribbellaceae</taxon>
        <taxon>Kribbella</taxon>
    </lineage>
</organism>
<evidence type="ECO:0000259" key="1">
    <source>
        <dbReference type="Pfam" id="PF01636"/>
    </source>
</evidence>
<accession>A0A4R4ZGR1</accession>
<feature type="domain" description="Aminoglycoside phosphotransferase" evidence="1">
    <location>
        <begin position="44"/>
        <end position="247"/>
    </location>
</feature>
<evidence type="ECO:0000313" key="2">
    <source>
        <dbReference type="EMBL" id="TDD57585.1"/>
    </source>
</evidence>
<dbReference type="AlphaFoldDB" id="A0A4R4ZGR1"/>
<dbReference type="InterPro" id="IPR011009">
    <property type="entry name" value="Kinase-like_dom_sf"/>
</dbReference>
<dbReference type="OrthoDB" id="21342at2"/>
<dbReference type="EMBL" id="SMKX01000071">
    <property type="protein sequence ID" value="TDD57585.1"/>
    <property type="molecule type" value="Genomic_DNA"/>
</dbReference>
<dbReference type="RefSeq" id="WP_132170779.1">
    <property type="nucleotide sequence ID" value="NZ_SMKX01000071.1"/>
</dbReference>
<keyword evidence="3" id="KW-1185">Reference proteome</keyword>
<protein>
    <submittedName>
        <fullName evidence="2">Aminoglycoside phosphotransferase family protein</fullName>
    </submittedName>
</protein>
<evidence type="ECO:0000313" key="3">
    <source>
        <dbReference type="Proteomes" id="UP000295124"/>
    </source>
</evidence>
<name>A0A4R4ZGR1_9ACTN</name>
<gene>
    <name evidence="2" type="ORF">E1263_23210</name>
</gene>
<dbReference type="InterPro" id="IPR002575">
    <property type="entry name" value="Aminoglycoside_PTrfase"/>
</dbReference>